<organism evidence="1 2">
    <name type="scientific">Acyrthosiphon pisum</name>
    <name type="common">Pea aphid</name>
    <dbReference type="NCBI Taxonomy" id="7029"/>
    <lineage>
        <taxon>Eukaryota</taxon>
        <taxon>Metazoa</taxon>
        <taxon>Ecdysozoa</taxon>
        <taxon>Arthropoda</taxon>
        <taxon>Hexapoda</taxon>
        <taxon>Insecta</taxon>
        <taxon>Pterygota</taxon>
        <taxon>Neoptera</taxon>
        <taxon>Paraneoptera</taxon>
        <taxon>Hemiptera</taxon>
        <taxon>Sternorrhyncha</taxon>
        <taxon>Aphidomorpha</taxon>
        <taxon>Aphidoidea</taxon>
        <taxon>Aphididae</taxon>
        <taxon>Macrosiphini</taxon>
        <taxon>Acyrthosiphon</taxon>
    </lineage>
</organism>
<dbReference type="GeneID" id="107883463"/>
<evidence type="ECO:0000313" key="2">
    <source>
        <dbReference type="Proteomes" id="UP000007819"/>
    </source>
</evidence>
<dbReference type="EnsemblMetazoa" id="XM_016803537.2">
    <property type="protein sequence ID" value="XP_016659026.1"/>
    <property type="gene ID" value="LOC107883463"/>
</dbReference>
<name>A0A8R2D3L1_ACYPI</name>
<dbReference type="Proteomes" id="UP000007819">
    <property type="component" value="Unassembled WGS sequence"/>
</dbReference>
<keyword evidence="2" id="KW-1185">Reference proteome</keyword>
<reference evidence="1" key="2">
    <citation type="submission" date="2022-06" db="UniProtKB">
        <authorList>
            <consortium name="EnsemblMetazoa"/>
        </authorList>
    </citation>
    <scope>IDENTIFICATION</scope>
</reference>
<proteinExistence type="predicted"/>
<reference evidence="2" key="1">
    <citation type="submission" date="2010-06" db="EMBL/GenBank/DDBJ databases">
        <authorList>
            <person name="Jiang H."/>
            <person name="Abraham K."/>
            <person name="Ali S."/>
            <person name="Alsbrooks S.L."/>
            <person name="Anim B.N."/>
            <person name="Anosike U.S."/>
            <person name="Attaway T."/>
            <person name="Bandaranaike D.P."/>
            <person name="Battles P.K."/>
            <person name="Bell S.N."/>
            <person name="Bell A.V."/>
            <person name="Beltran B."/>
            <person name="Bickham C."/>
            <person name="Bustamante Y."/>
            <person name="Caleb T."/>
            <person name="Canada A."/>
            <person name="Cardenas V."/>
            <person name="Carter K."/>
            <person name="Chacko J."/>
            <person name="Chandrabose M.N."/>
            <person name="Chavez D."/>
            <person name="Chavez A."/>
            <person name="Chen L."/>
            <person name="Chu H.-S."/>
            <person name="Claassen K.J."/>
            <person name="Cockrell R."/>
            <person name="Collins M."/>
            <person name="Cooper J.A."/>
            <person name="Cree A."/>
            <person name="Curry S.M."/>
            <person name="Da Y."/>
            <person name="Dao M.D."/>
            <person name="Das B."/>
            <person name="Davila M.-L."/>
            <person name="Davy-Carroll L."/>
            <person name="Denson S."/>
            <person name="Dinh H."/>
            <person name="Ebong V.E."/>
            <person name="Edwards J.R."/>
            <person name="Egan A."/>
            <person name="El-Daye J."/>
            <person name="Escobedo L."/>
            <person name="Fernandez S."/>
            <person name="Fernando P.R."/>
            <person name="Flagg N."/>
            <person name="Forbes L.D."/>
            <person name="Fowler R.G."/>
            <person name="Fu Q."/>
            <person name="Gabisi R.A."/>
            <person name="Ganer J."/>
            <person name="Garbino Pronczuk A."/>
            <person name="Garcia R.M."/>
            <person name="Garner T."/>
            <person name="Garrett T.E."/>
            <person name="Gonzalez D.A."/>
            <person name="Hamid H."/>
            <person name="Hawkins E.S."/>
            <person name="Hirani K."/>
            <person name="Hogues M.E."/>
            <person name="Hollins B."/>
            <person name="Hsiao C.-H."/>
            <person name="Jabil R."/>
            <person name="James M.L."/>
            <person name="Jhangiani S.N."/>
            <person name="Johnson B."/>
            <person name="Johnson Q."/>
            <person name="Joshi V."/>
            <person name="Kalu J.B."/>
            <person name="Kam C."/>
            <person name="Kashfia A."/>
            <person name="Keebler J."/>
            <person name="Kisamo H."/>
            <person name="Kovar C.L."/>
            <person name="Lago L.A."/>
            <person name="Lai C.-Y."/>
            <person name="Laidlaw J."/>
            <person name="Lara F."/>
            <person name="Le T.-K."/>
            <person name="Lee S.L."/>
            <person name="Legall F.H."/>
            <person name="Lemon S.J."/>
            <person name="Lewis L.R."/>
            <person name="Li B."/>
            <person name="Liu Y."/>
            <person name="Liu Y.-S."/>
            <person name="Lopez J."/>
            <person name="Lozado R.J."/>
            <person name="Lu J."/>
            <person name="Madu R.C."/>
            <person name="Maheshwari M."/>
            <person name="Maheshwari R."/>
            <person name="Malloy K."/>
            <person name="Martinez E."/>
            <person name="Mathew T."/>
            <person name="Mercado I.C."/>
            <person name="Mercado C."/>
            <person name="Meyer B."/>
            <person name="Montgomery K."/>
            <person name="Morgan M.B."/>
            <person name="Munidasa M."/>
            <person name="Nazareth L.V."/>
            <person name="Nelson J."/>
            <person name="Ng B.M."/>
            <person name="Nguyen N.B."/>
            <person name="Nguyen P.Q."/>
            <person name="Nguyen T."/>
            <person name="Obregon M."/>
            <person name="Okwuonu G.O."/>
            <person name="Onwere C.G."/>
            <person name="Orozco G."/>
            <person name="Parra A."/>
            <person name="Patel S."/>
            <person name="Patil S."/>
            <person name="Perez A."/>
            <person name="Perez Y."/>
            <person name="Pham C."/>
            <person name="Primus E.L."/>
            <person name="Pu L.-L."/>
            <person name="Puazo M."/>
            <person name="Qin X."/>
            <person name="Quiroz J.B."/>
            <person name="Reese J."/>
            <person name="Richards S."/>
            <person name="Rives C.M."/>
            <person name="Robberts R."/>
            <person name="Ruiz S.J."/>
            <person name="Ruiz M.J."/>
            <person name="Santibanez J."/>
            <person name="Schneider B.W."/>
            <person name="Sisson I."/>
            <person name="Smith M."/>
            <person name="Sodergren E."/>
            <person name="Song X.-Z."/>
            <person name="Song B.B."/>
            <person name="Summersgill H."/>
            <person name="Thelus R."/>
            <person name="Thornton R.D."/>
            <person name="Trejos Z.Y."/>
            <person name="Usmani K."/>
            <person name="Vattathil S."/>
            <person name="Villasana D."/>
            <person name="Walker D.L."/>
            <person name="Wang S."/>
            <person name="Wang K."/>
            <person name="White C.S."/>
            <person name="Williams A.C."/>
            <person name="Williamson J."/>
            <person name="Wilson K."/>
            <person name="Woghiren I.O."/>
            <person name="Woodworth J.R."/>
            <person name="Worley K.C."/>
            <person name="Wright R.A."/>
            <person name="Wu W."/>
            <person name="Young L."/>
            <person name="Zhang L."/>
            <person name="Zhang J."/>
            <person name="Zhu Y."/>
            <person name="Muzny D.M."/>
            <person name="Weinstock G."/>
            <person name="Gibbs R.A."/>
        </authorList>
    </citation>
    <scope>NUCLEOTIDE SEQUENCE [LARGE SCALE GENOMIC DNA]</scope>
    <source>
        <strain evidence="2">LSR1</strain>
    </source>
</reference>
<accession>A0A8R2D3L1</accession>
<protein>
    <submittedName>
        <fullName evidence="1">Uncharacterized protein</fullName>
    </submittedName>
</protein>
<dbReference type="KEGG" id="api:107883463"/>
<evidence type="ECO:0000313" key="1">
    <source>
        <dbReference type="EnsemblMetazoa" id="XP_016659026.1"/>
    </source>
</evidence>
<dbReference type="RefSeq" id="XP_016659026.1">
    <property type="nucleotide sequence ID" value="XM_016803537.2"/>
</dbReference>
<sequence>MCFLQKTYAFLVNLFKRNLKNATTNTKCVYYKRMKSRGHGHDIGRVPGLRMGERPVDIQDSREISQTFGMDESAVADKLTTGGLIDPRCPGRSHWKMEIRYKAGDKPT</sequence>
<dbReference type="AlphaFoldDB" id="A0A8R2D3L1"/>